<dbReference type="Proteomes" id="UP000298653">
    <property type="component" value="Chromosome"/>
</dbReference>
<reference evidence="2 3" key="1">
    <citation type="submission" date="2019-05" db="EMBL/GenBank/DDBJ databases">
        <title>Complete genome sequencing of Anaerostipes rhamnosivorans.</title>
        <authorList>
            <person name="Bui T.P.N."/>
            <person name="de Vos W.M."/>
        </authorList>
    </citation>
    <scope>NUCLEOTIDE SEQUENCE [LARGE SCALE GENOMIC DNA]</scope>
    <source>
        <strain evidence="2 3">1y2</strain>
    </source>
</reference>
<organism evidence="2 3">
    <name type="scientific">Anaerostipes rhamnosivorans</name>
    <dbReference type="NCBI Taxonomy" id="1229621"/>
    <lineage>
        <taxon>Bacteria</taxon>
        <taxon>Bacillati</taxon>
        <taxon>Bacillota</taxon>
        <taxon>Clostridia</taxon>
        <taxon>Lachnospirales</taxon>
        <taxon>Lachnospiraceae</taxon>
        <taxon>Anaerostipes</taxon>
    </lineage>
</organism>
<proteinExistence type="predicted"/>
<dbReference type="AlphaFoldDB" id="A0A4P8IFC4"/>
<evidence type="ECO:0000256" key="1">
    <source>
        <dbReference type="SAM" id="Phobius"/>
    </source>
</evidence>
<evidence type="ECO:0000313" key="2">
    <source>
        <dbReference type="EMBL" id="QCP33859.1"/>
    </source>
</evidence>
<keyword evidence="1" id="KW-0472">Membrane</keyword>
<feature type="transmembrane region" description="Helical" evidence="1">
    <location>
        <begin position="7"/>
        <end position="38"/>
    </location>
</feature>
<keyword evidence="3" id="KW-1185">Reference proteome</keyword>
<keyword evidence="1" id="KW-1133">Transmembrane helix</keyword>
<accession>A0A4P8IFC4</accession>
<keyword evidence="1" id="KW-0812">Transmembrane</keyword>
<sequence length="40" mass="4456">MERKMGHILVVLSVCLISIRAVPLWVALFMALGGMAWLDN</sequence>
<gene>
    <name evidence="2" type="ORF">AR1Y2_0405</name>
</gene>
<protein>
    <submittedName>
        <fullName evidence="2">Uncharacterized protein</fullName>
    </submittedName>
</protein>
<dbReference type="KEGG" id="arf:AR1Y2_0405"/>
<dbReference type="EMBL" id="CP040058">
    <property type="protein sequence ID" value="QCP33859.1"/>
    <property type="molecule type" value="Genomic_DNA"/>
</dbReference>
<evidence type="ECO:0000313" key="3">
    <source>
        <dbReference type="Proteomes" id="UP000298653"/>
    </source>
</evidence>
<name>A0A4P8IFC4_9FIRM</name>